<reference evidence="1" key="1">
    <citation type="submission" date="2014-11" db="EMBL/GenBank/DDBJ databases">
        <authorList>
            <person name="Otto D Thomas"/>
            <person name="Naeem Raeece"/>
        </authorList>
    </citation>
    <scope>NUCLEOTIDE SEQUENCE</scope>
</reference>
<name>A0A0G4H4Y3_9ALVE</name>
<evidence type="ECO:0000313" key="1">
    <source>
        <dbReference type="EMBL" id="CEM38851.1"/>
    </source>
</evidence>
<accession>A0A0G4H4Y3</accession>
<dbReference type="AlphaFoldDB" id="A0A0G4H4Y3"/>
<protein>
    <submittedName>
        <fullName evidence="1">Uncharacterized protein</fullName>
    </submittedName>
</protein>
<dbReference type="VEuPathDB" id="CryptoDB:Cvel_24696"/>
<dbReference type="EMBL" id="CDMZ01001884">
    <property type="protein sequence ID" value="CEM38851.1"/>
    <property type="molecule type" value="Genomic_DNA"/>
</dbReference>
<organism evidence="1">
    <name type="scientific">Chromera velia CCMP2878</name>
    <dbReference type="NCBI Taxonomy" id="1169474"/>
    <lineage>
        <taxon>Eukaryota</taxon>
        <taxon>Sar</taxon>
        <taxon>Alveolata</taxon>
        <taxon>Colpodellida</taxon>
        <taxon>Chromeraceae</taxon>
        <taxon>Chromera</taxon>
    </lineage>
</organism>
<sequence length="180" mass="19591">MQWRLGAWAWSCELIRSGDHGWGAAVGAMTKEEESNSLVIFKIGDNFNEQWTKSLRRGQRASSPCTRSGIVVGERVLFIDCLKRIVTPAASPGTPVEPVSSVALFPRYLLAPGDESQTLLLCRVRDSRAILYDVQLRTEPSVGERTMEVDACTRAPQNGIVLGKLLKGTHAVPGSAAAVR</sequence>
<proteinExistence type="predicted"/>
<gene>
    <name evidence="1" type="ORF">Cvel_24696</name>
</gene>